<dbReference type="KEGG" id="bmx:BMS_0505"/>
<keyword evidence="2" id="KW-0732">Signal</keyword>
<feature type="compositionally biased region" description="Polar residues" evidence="1">
    <location>
        <begin position="76"/>
        <end position="85"/>
    </location>
</feature>
<feature type="chain" id="PRO_5003154743" evidence="2">
    <location>
        <begin position="29"/>
        <end position="85"/>
    </location>
</feature>
<accession>E1X4I8</accession>
<dbReference type="AlphaFoldDB" id="E1X4I8"/>
<protein>
    <submittedName>
        <fullName evidence="3">Exported protein</fullName>
    </submittedName>
</protein>
<feature type="region of interest" description="Disordered" evidence="1">
    <location>
        <begin position="31"/>
        <end position="85"/>
    </location>
</feature>
<dbReference type="RefSeq" id="WP_014243205.1">
    <property type="nucleotide sequence ID" value="NC_016620.1"/>
</dbReference>
<proteinExistence type="predicted"/>
<evidence type="ECO:0000256" key="1">
    <source>
        <dbReference type="SAM" id="MobiDB-lite"/>
    </source>
</evidence>
<gene>
    <name evidence="3" type="ordered locus">BMS_0505</name>
</gene>
<reference evidence="4" key="1">
    <citation type="journal article" date="2013" name="ISME J.">
        <title>A small predatory core genome in the divergent marine Bacteriovorax marinus SJ and the terrestrial Bdellovibrio bacteriovorus.</title>
        <authorList>
            <person name="Crossman L.C."/>
            <person name="Chen H."/>
            <person name="Cerdeno-Tarraga A.M."/>
            <person name="Brooks K."/>
            <person name="Quail M.A."/>
            <person name="Pineiro S.A."/>
            <person name="Hobley L."/>
            <person name="Sockett R.E."/>
            <person name="Bentley S.D."/>
            <person name="Parkhill J."/>
            <person name="Williams H.N."/>
            <person name="Stine O.C."/>
        </authorList>
    </citation>
    <scope>NUCLEOTIDE SEQUENCE [LARGE SCALE GENOMIC DNA]</scope>
    <source>
        <strain evidence="4">ATCC BAA-682 / DSM 15412 / SJ</strain>
    </source>
</reference>
<organism evidence="3 4">
    <name type="scientific">Halobacteriovorax marinus (strain ATCC BAA-682 / DSM 15412 / SJ)</name>
    <name type="common">Bacteriovorax marinus</name>
    <dbReference type="NCBI Taxonomy" id="862908"/>
    <lineage>
        <taxon>Bacteria</taxon>
        <taxon>Pseudomonadati</taxon>
        <taxon>Bdellovibrionota</taxon>
        <taxon>Bacteriovoracia</taxon>
        <taxon>Bacteriovoracales</taxon>
        <taxon>Halobacteriovoraceae</taxon>
        <taxon>Halobacteriovorax</taxon>
    </lineage>
</organism>
<dbReference type="HOGENOM" id="CLU_2508118_0_0_7"/>
<dbReference type="Proteomes" id="UP000008963">
    <property type="component" value="Chromosome"/>
</dbReference>
<evidence type="ECO:0000313" key="4">
    <source>
        <dbReference type="Proteomes" id="UP000008963"/>
    </source>
</evidence>
<dbReference type="STRING" id="862908.BMS_0505"/>
<evidence type="ECO:0000313" key="3">
    <source>
        <dbReference type="EMBL" id="CBW25418.1"/>
    </source>
</evidence>
<dbReference type="EMBL" id="FQ312005">
    <property type="protein sequence ID" value="CBW25418.1"/>
    <property type="molecule type" value="Genomic_DNA"/>
</dbReference>
<sequence>MKNLKRNSIIALLLIAFVSIFNSTSAVANEADTSSAQFESTDDSTSSSSSSTYVSDDEEEETTTTTTTLDDDTSSFNSADSDSDI</sequence>
<keyword evidence="4" id="KW-1185">Reference proteome</keyword>
<evidence type="ECO:0000256" key="2">
    <source>
        <dbReference type="SAM" id="SignalP"/>
    </source>
</evidence>
<feature type="signal peptide" evidence="2">
    <location>
        <begin position="1"/>
        <end position="28"/>
    </location>
</feature>
<dbReference type="PATRIC" id="fig|862908.3.peg.483"/>
<name>E1X4I8_HALMS</name>
<feature type="compositionally biased region" description="Low complexity" evidence="1">
    <location>
        <begin position="43"/>
        <end position="54"/>
    </location>
</feature>